<evidence type="ECO:0008006" key="5">
    <source>
        <dbReference type="Google" id="ProtNLM"/>
    </source>
</evidence>
<dbReference type="RefSeq" id="WP_184238142.1">
    <property type="nucleotide sequence ID" value="NZ_JACHMJ010000001.1"/>
</dbReference>
<dbReference type="EMBL" id="JACHMJ010000001">
    <property type="protein sequence ID" value="MBB5844209.1"/>
    <property type="molecule type" value="Genomic_DNA"/>
</dbReference>
<feature type="compositionally biased region" description="Low complexity" evidence="1">
    <location>
        <begin position="26"/>
        <end position="45"/>
    </location>
</feature>
<keyword evidence="4" id="KW-1185">Reference proteome</keyword>
<dbReference type="PROSITE" id="PS51257">
    <property type="entry name" value="PROKAR_LIPOPROTEIN"/>
    <property type="match status" value="1"/>
</dbReference>
<keyword evidence="2" id="KW-0732">Signal</keyword>
<evidence type="ECO:0000256" key="2">
    <source>
        <dbReference type="SAM" id="SignalP"/>
    </source>
</evidence>
<sequence length="327" mass="32554">MRHSRVTIAAVVVLFAGGLSACAAEPPADADPTATVAPTPTTEPVELTSPERLLDGDCEALFTSADVAGLVGTALQPSSSEWSLDPDYLVIGQLGGIDCTWTELPVPGGVALSLIALPTSQVTRSPTTECTPGYGCIFGSVEGDFSLYGVLYDPTAPIATTTAATQAITAAFAAATSTVTAPEPYVVDAEWPTEIDCATLDAGGLIGAAAGGAGGAGMEWGGDAEPNTGYYAAQTPAGVTKCGWAGAGDENAVVTVLPGGAWAVDEVSTAAGAAPVEVEGADSAVAVGDRLHVFAGDNWFTITVTSAGTDAFVPAAAELVAELDALS</sequence>
<evidence type="ECO:0000256" key="1">
    <source>
        <dbReference type="SAM" id="MobiDB-lite"/>
    </source>
</evidence>
<proteinExistence type="predicted"/>
<name>A0A841AS08_9MICO</name>
<feature type="chain" id="PRO_5032466051" description="DUF3558 domain-containing protein" evidence="2">
    <location>
        <begin position="24"/>
        <end position="327"/>
    </location>
</feature>
<evidence type="ECO:0000313" key="4">
    <source>
        <dbReference type="Proteomes" id="UP000536685"/>
    </source>
</evidence>
<dbReference type="Proteomes" id="UP000536685">
    <property type="component" value="Unassembled WGS sequence"/>
</dbReference>
<organism evidence="3 4">
    <name type="scientific">Conyzicola lurida</name>
    <dbReference type="NCBI Taxonomy" id="1172621"/>
    <lineage>
        <taxon>Bacteria</taxon>
        <taxon>Bacillati</taxon>
        <taxon>Actinomycetota</taxon>
        <taxon>Actinomycetes</taxon>
        <taxon>Micrococcales</taxon>
        <taxon>Microbacteriaceae</taxon>
        <taxon>Conyzicola</taxon>
    </lineage>
</organism>
<accession>A0A841AS08</accession>
<dbReference type="AlphaFoldDB" id="A0A841AS08"/>
<reference evidence="3 4" key="1">
    <citation type="submission" date="2020-08" db="EMBL/GenBank/DDBJ databases">
        <title>Sequencing the genomes of 1000 actinobacteria strains.</title>
        <authorList>
            <person name="Klenk H.-P."/>
        </authorList>
    </citation>
    <scope>NUCLEOTIDE SEQUENCE [LARGE SCALE GENOMIC DNA]</scope>
    <source>
        <strain evidence="3 4">DSM 105784</strain>
    </source>
</reference>
<gene>
    <name evidence="3" type="ORF">HD599_002532</name>
</gene>
<feature type="signal peptide" evidence="2">
    <location>
        <begin position="1"/>
        <end position="23"/>
    </location>
</feature>
<protein>
    <recommendedName>
        <fullName evidence="5">DUF3558 domain-containing protein</fullName>
    </recommendedName>
</protein>
<evidence type="ECO:0000313" key="3">
    <source>
        <dbReference type="EMBL" id="MBB5844209.1"/>
    </source>
</evidence>
<comment type="caution">
    <text evidence="3">The sequence shown here is derived from an EMBL/GenBank/DDBJ whole genome shotgun (WGS) entry which is preliminary data.</text>
</comment>
<feature type="region of interest" description="Disordered" evidence="1">
    <location>
        <begin position="26"/>
        <end position="46"/>
    </location>
</feature>